<keyword evidence="2" id="KW-0812">Transmembrane</keyword>
<sequence length="248" mass="24762">MRVGEGQGAGPPGGGERTLLGALLPRAAQAVAARPSLRSLSGQLELGAAGRAPAGRVLAALFPPLDRVARAAGEGRPGVISPEELELLDGWLEGEVARWAGRWEVLVAGARGDLGGAARTLLAELAARTLPARIAGLARRLGGGEAAPGPESGERSPGAPAQIPPERAGRLEDLLLAMASRRPVDLAPPRQAPRPASSAAVHGGPEDPPPALPVPAAPGPASAARRHGAALAIAAVLALLLAAALRGC</sequence>
<reference evidence="4" key="1">
    <citation type="journal article" date="2022" name="Int. J. Syst. Evol. Microbiol.">
        <title>Anaeromyxobacter oryzae sp. nov., Anaeromyxobacter diazotrophicus sp. nov. and Anaeromyxobacter paludicola sp. nov., isolated from paddy soils.</title>
        <authorList>
            <person name="Itoh H."/>
            <person name="Xu Z."/>
            <person name="Mise K."/>
            <person name="Masuda Y."/>
            <person name="Ushijima N."/>
            <person name="Hayakawa C."/>
            <person name="Shiratori Y."/>
            <person name="Senoo K."/>
        </authorList>
    </citation>
    <scope>NUCLEOTIDE SEQUENCE [LARGE SCALE GENOMIC DNA]</scope>
    <source>
        <strain evidence="4">Red630</strain>
    </source>
</reference>
<feature type="region of interest" description="Disordered" evidence="1">
    <location>
        <begin position="184"/>
        <end position="222"/>
    </location>
</feature>
<feature type="compositionally biased region" description="Low complexity" evidence="1">
    <location>
        <begin position="187"/>
        <end position="200"/>
    </location>
</feature>
<dbReference type="Proteomes" id="UP001162734">
    <property type="component" value="Chromosome"/>
</dbReference>
<evidence type="ECO:0000256" key="1">
    <source>
        <dbReference type="SAM" id="MobiDB-lite"/>
    </source>
</evidence>
<keyword evidence="2" id="KW-1133">Transmembrane helix</keyword>
<keyword evidence="4" id="KW-1185">Reference proteome</keyword>
<evidence type="ECO:0000313" key="4">
    <source>
        <dbReference type="Proteomes" id="UP001162734"/>
    </source>
</evidence>
<protein>
    <submittedName>
        <fullName evidence="3">Uncharacterized protein</fullName>
    </submittedName>
</protein>
<feature type="region of interest" description="Disordered" evidence="1">
    <location>
        <begin position="141"/>
        <end position="165"/>
    </location>
</feature>
<feature type="transmembrane region" description="Helical" evidence="2">
    <location>
        <begin position="228"/>
        <end position="245"/>
    </location>
</feature>
<feature type="compositionally biased region" description="Pro residues" evidence="1">
    <location>
        <begin position="206"/>
        <end position="218"/>
    </location>
</feature>
<accession>A0ABM7XFA5</accession>
<organism evidence="3 4">
    <name type="scientific">Anaeromyxobacter paludicola</name>
    <dbReference type="NCBI Taxonomy" id="2918171"/>
    <lineage>
        <taxon>Bacteria</taxon>
        <taxon>Pseudomonadati</taxon>
        <taxon>Myxococcota</taxon>
        <taxon>Myxococcia</taxon>
        <taxon>Myxococcales</taxon>
        <taxon>Cystobacterineae</taxon>
        <taxon>Anaeromyxobacteraceae</taxon>
        <taxon>Anaeromyxobacter</taxon>
    </lineage>
</organism>
<keyword evidence="2" id="KW-0472">Membrane</keyword>
<proteinExistence type="predicted"/>
<dbReference type="EMBL" id="AP025592">
    <property type="protein sequence ID" value="BDG10591.1"/>
    <property type="molecule type" value="Genomic_DNA"/>
</dbReference>
<evidence type="ECO:0000256" key="2">
    <source>
        <dbReference type="SAM" id="Phobius"/>
    </source>
</evidence>
<evidence type="ECO:0000313" key="3">
    <source>
        <dbReference type="EMBL" id="BDG10591.1"/>
    </source>
</evidence>
<name>A0ABM7XFA5_9BACT</name>
<gene>
    <name evidence="3" type="ORF">AMPC_37040</name>
</gene>